<dbReference type="EMBL" id="WJXA01000229">
    <property type="protein sequence ID" value="KAF7114237.1"/>
    <property type="molecule type" value="Genomic_DNA"/>
</dbReference>
<keyword evidence="2" id="KW-1185">Reference proteome</keyword>
<dbReference type="InterPro" id="IPR055290">
    <property type="entry name" value="At3g26010-like"/>
</dbReference>
<dbReference type="PANTHER" id="PTHR35546:SF134">
    <property type="entry name" value="F-BOX ASSOCIATED DOMAIN-CONTAINING PROTEIN"/>
    <property type="match status" value="1"/>
</dbReference>
<reference evidence="1" key="1">
    <citation type="submission" date="2019-11" db="EMBL/GenBank/DDBJ databases">
        <authorList>
            <person name="Liu Y."/>
            <person name="Hou J."/>
            <person name="Li T.-Q."/>
            <person name="Guan C.-H."/>
            <person name="Wu X."/>
            <person name="Wu H.-Z."/>
            <person name="Ling F."/>
            <person name="Zhang R."/>
            <person name="Shi X.-G."/>
            <person name="Ren J.-P."/>
            <person name="Chen E.-F."/>
            <person name="Sun J.-M."/>
        </authorList>
    </citation>
    <scope>NUCLEOTIDE SEQUENCE</scope>
    <source>
        <strain evidence="1">Adult_tree_wgs_1</strain>
        <tissue evidence="1">Leaves</tissue>
    </source>
</reference>
<protein>
    <recommendedName>
        <fullName evidence="3">F-box associated domain-containing protein</fullName>
    </recommendedName>
</protein>
<dbReference type="PANTHER" id="PTHR35546">
    <property type="entry name" value="F-BOX PROTEIN INTERACTION DOMAIN PROTEIN-RELATED"/>
    <property type="match status" value="1"/>
</dbReference>
<dbReference type="OrthoDB" id="605328at2759"/>
<proteinExistence type="predicted"/>
<evidence type="ECO:0000313" key="2">
    <source>
        <dbReference type="Proteomes" id="UP000626092"/>
    </source>
</evidence>
<evidence type="ECO:0008006" key="3">
    <source>
        <dbReference type="Google" id="ProtNLM"/>
    </source>
</evidence>
<accession>A0A834FYL4</accession>
<gene>
    <name evidence="1" type="ORF">RHSIM_RhsimUnG0091800</name>
</gene>
<dbReference type="AlphaFoldDB" id="A0A834FYL4"/>
<organism evidence="1 2">
    <name type="scientific">Rhododendron simsii</name>
    <name type="common">Sims's rhododendron</name>
    <dbReference type="NCBI Taxonomy" id="118357"/>
    <lineage>
        <taxon>Eukaryota</taxon>
        <taxon>Viridiplantae</taxon>
        <taxon>Streptophyta</taxon>
        <taxon>Embryophyta</taxon>
        <taxon>Tracheophyta</taxon>
        <taxon>Spermatophyta</taxon>
        <taxon>Magnoliopsida</taxon>
        <taxon>eudicotyledons</taxon>
        <taxon>Gunneridae</taxon>
        <taxon>Pentapetalae</taxon>
        <taxon>asterids</taxon>
        <taxon>Ericales</taxon>
        <taxon>Ericaceae</taxon>
        <taxon>Ericoideae</taxon>
        <taxon>Rhodoreae</taxon>
        <taxon>Rhododendron</taxon>
    </lineage>
</organism>
<comment type="caution">
    <text evidence="1">The sequence shown here is derived from an EMBL/GenBank/DDBJ whole genome shotgun (WGS) entry which is preliminary data.</text>
</comment>
<dbReference type="Proteomes" id="UP000626092">
    <property type="component" value="Unassembled WGS sequence"/>
</dbReference>
<sequence length="352" mass="40323">MDEDCCQWNVKFLVDLKTLISEFPEMESRKVYKFTVMCAVKGEKENDFALILGIPETLLVSKKLVTNMEKNEVRPQEQPIADITPPETSPAAELIANNVDLLAQILLRIPVAKSLIRFKPAFPSLWFLRRPEFVILHSYNGLLLIKNNRFVDDRFVKARYIVCNPTTKKYSVLSHPGGGYYASGWLAFDPSKSPHYIVVLPRPIRPASTPSLEIDIFSSETACWKKIFLQERCYTDGAFWNGAVYWLCDQYNLLGFDVEMGKMARWLTSVEFEILAMDKDQCRWNVKFRVNLRPLISAFPQTESRNDKATVMGVVEGEKEDDLALVLAIPGKVISYNLQKKTWNVLRDLAPK</sequence>
<evidence type="ECO:0000313" key="1">
    <source>
        <dbReference type="EMBL" id="KAF7114237.1"/>
    </source>
</evidence>
<name>A0A834FYL4_RHOSS</name>